<keyword evidence="10" id="KW-1185">Reference proteome</keyword>
<dbReference type="CDD" id="cd06261">
    <property type="entry name" value="TM_PBP2"/>
    <property type="match status" value="1"/>
</dbReference>
<dbReference type="PANTHER" id="PTHR30151:SF38">
    <property type="entry name" value="ALIPHATIC SULFONATES TRANSPORT PERMEASE PROTEIN SSUC-RELATED"/>
    <property type="match status" value="1"/>
</dbReference>
<evidence type="ECO:0000259" key="8">
    <source>
        <dbReference type="PROSITE" id="PS50928"/>
    </source>
</evidence>
<feature type="transmembrane region" description="Helical" evidence="7">
    <location>
        <begin position="107"/>
        <end position="127"/>
    </location>
</feature>
<keyword evidence="4 7" id="KW-0812">Transmembrane</keyword>
<dbReference type="SUPFAM" id="SSF161098">
    <property type="entry name" value="MetI-like"/>
    <property type="match status" value="1"/>
</dbReference>
<evidence type="ECO:0000256" key="4">
    <source>
        <dbReference type="ARBA" id="ARBA00022692"/>
    </source>
</evidence>
<dbReference type="RefSeq" id="WP_083226537.1">
    <property type="nucleotide sequence ID" value="NZ_MASI01000003.1"/>
</dbReference>
<evidence type="ECO:0000256" key="5">
    <source>
        <dbReference type="ARBA" id="ARBA00022989"/>
    </source>
</evidence>
<comment type="subcellular location">
    <subcellularLocation>
        <location evidence="1 7">Cell membrane</location>
        <topology evidence="1 7">Multi-pass membrane protein</topology>
    </subcellularLocation>
</comment>
<dbReference type="Pfam" id="PF00528">
    <property type="entry name" value="BPD_transp_1"/>
    <property type="match status" value="1"/>
</dbReference>
<evidence type="ECO:0000256" key="7">
    <source>
        <dbReference type="RuleBase" id="RU363032"/>
    </source>
</evidence>
<evidence type="ECO:0000256" key="6">
    <source>
        <dbReference type="ARBA" id="ARBA00023136"/>
    </source>
</evidence>
<accession>A0A1E2RZ57</accession>
<comment type="similarity">
    <text evidence="7">Belongs to the binding-protein-dependent transport system permease family.</text>
</comment>
<evidence type="ECO:0000313" key="10">
    <source>
        <dbReference type="Proteomes" id="UP000095087"/>
    </source>
</evidence>
<feature type="transmembrane region" description="Helical" evidence="7">
    <location>
        <begin position="73"/>
        <end position="95"/>
    </location>
</feature>
<gene>
    <name evidence="9" type="ORF">A7A08_01472</name>
</gene>
<dbReference type="EMBL" id="MASI01000003">
    <property type="protein sequence ID" value="ODA67440.1"/>
    <property type="molecule type" value="Genomic_DNA"/>
</dbReference>
<keyword evidence="3" id="KW-1003">Cell membrane</keyword>
<feature type="transmembrane region" description="Helical" evidence="7">
    <location>
        <begin position="21"/>
        <end position="41"/>
    </location>
</feature>
<dbReference type="PATRIC" id="fig|1177755.3.peg.1474"/>
<dbReference type="STRING" id="1177755.A7A08_01472"/>
<dbReference type="GO" id="GO:0055085">
    <property type="term" value="P:transmembrane transport"/>
    <property type="evidence" value="ECO:0007669"/>
    <property type="project" value="InterPro"/>
</dbReference>
<feature type="domain" description="ABC transmembrane type-1" evidence="8">
    <location>
        <begin position="69"/>
        <end position="249"/>
    </location>
</feature>
<dbReference type="Proteomes" id="UP000095087">
    <property type="component" value="Unassembled WGS sequence"/>
</dbReference>
<dbReference type="AlphaFoldDB" id="A0A1E2RZ57"/>
<dbReference type="GO" id="GO:0005886">
    <property type="term" value="C:plasma membrane"/>
    <property type="evidence" value="ECO:0007669"/>
    <property type="project" value="UniProtKB-SubCell"/>
</dbReference>
<sequence>MTITQSKIRRDARPWASSGPVVTLISFAGFVAVWFLAAYIADSKLLPGPVEVVEFTIDEAVNGPLLSELGITLWRVAAAFVIAMAIGSVIGIAMGESVVLNRWLDSWLIVLLNLPALVIIILAYVWFGLTEAAAIGAVALNKIPNVIVTLREGARSLDPGLDEMARAYRMPAMERLKHVILPQLQPYIAAASRTGLSLIWKIVLVVELLGRSNGVGFQLHLNFQLFNVTAILGYTIAFVAVMLAIEFFLVQPFERYTTRWRNRPV</sequence>
<reference evidence="9 10" key="1">
    <citation type="submission" date="2016-07" db="EMBL/GenBank/DDBJ databases">
        <title>Draft genome sequence of Methyloligella halotolerans C2T (VKM B-2706T=CCUG 61687T=DSM 25045T), a halotolerant polyhydroxybutyrate accumulating methylotroph.</title>
        <authorList>
            <person name="Vasilenko O.V."/>
            <person name="Doronina N.V."/>
            <person name="Poroshina M.N."/>
            <person name="Tarlachkov S.V."/>
            <person name="Trotsenko Y.A."/>
        </authorList>
    </citation>
    <scope>NUCLEOTIDE SEQUENCE [LARGE SCALE GENOMIC DNA]</scope>
    <source>
        <strain evidence="9 10">VKM B-2706</strain>
    </source>
</reference>
<keyword evidence="2 7" id="KW-0813">Transport</keyword>
<keyword evidence="5 7" id="KW-1133">Transmembrane helix</keyword>
<dbReference type="InterPro" id="IPR000515">
    <property type="entry name" value="MetI-like"/>
</dbReference>
<dbReference type="Gene3D" id="1.10.3720.10">
    <property type="entry name" value="MetI-like"/>
    <property type="match status" value="1"/>
</dbReference>
<feature type="transmembrane region" description="Helical" evidence="7">
    <location>
        <begin position="231"/>
        <end position="253"/>
    </location>
</feature>
<protein>
    <submittedName>
        <fullName evidence="9">Putative aliphatic sulfonates transport permease protein SsuC</fullName>
    </submittedName>
</protein>
<dbReference type="InterPro" id="IPR035906">
    <property type="entry name" value="MetI-like_sf"/>
</dbReference>
<dbReference type="PANTHER" id="PTHR30151">
    <property type="entry name" value="ALKANE SULFONATE ABC TRANSPORTER-RELATED, MEMBRANE SUBUNIT"/>
    <property type="match status" value="1"/>
</dbReference>
<dbReference type="PROSITE" id="PS50928">
    <property type="entry name" value="ABC_TM1"/>
    <property type="match status" value="1"/>
</dbReference>
<evidence type="ECO:0000313" key="9">
    <source>
        <dbReference type="EMBL" id="ODA67440.1"/>
    </source>
</evidence>
<dbReference type="OrthoDB" id="8443696at2"/>
<proteinExistence type="inferred from homology"/>
<keyword evidence="6 7" id="KW-0472">Membrane</keyword>
<evidence type="ECO:0000256" key="3">
    <source>
        <dbReference type="ARBA" id="ARBA00022475"/>
    </source>
</evidence>
<comment type="caution">
    <text evidence="9">The sequence shown here is derived from an EMBL/GenBank/DDBJ whole genome shotgun (WGS) entry which is preliminary data.</text>
</comment>
<name>A0A1E2RZ57_9HYPH</name>
<evidence type="ECO:0000256" key="1">
    <source>
        <dbReference type="ARBA" id="ARBA00004651"/>
    </source>
</evidence>
<evidence type="ECO:0000256" key="2">
    <source>
        <dbReference type="ARBA" id="ARBA00022448"/>
    </source>
</evidence>
<organism evidence="9 10">
    <name type="scientific">Methyloligella halotolerans</name>
    <dbReference type="NCBI Taxonomy" id="1177755"/>
    <lineage>
        <taxon>Bacteria</taxon>
        <taxon>Pseudomonadati</taxon>
        <taxon>Pseudomonadota</taxon>
        <taxon>Alphaproteobacteria</taxon>
        <taxon>Hyphomicrobiales</taxon>
        <taxon>Hyphomicrobiaceae</taxon>
        <taxon>Methyloligella</taxon>
    </lineage>
</organism>